<dbReference type="NCBIfam" id="TIGR01662">
    <property type="entry name" value="HAD-SF-IIIA"/>
    <property type="match status" value="1"/>
</dbReference>
<evidence type="ECO:0000256" key="2">
    <source>
        <dbReference type="ARBA" id="ARBA00005628"/>
    </source>
</evidence>
<dbReference type="PANTHER" id="PTHR42891:SF1">
    <property type="entry name" value="D-GLYCERO-BETA-D-MANNO-HEPTOSE-1,7-BISPHOSPHATE 7-PHOSPHATASE"/>
    <property type="match status" value="1"/>
</dbReference>
<dbReference type="SUPFAM" id="SSF56784">
    <property type="entry name" value="HAD-like"/>
    <property type="match status" value="1"/>
</dbReference>
<gene>
    <name evidence="9" type="ORF">HF526_06325</name>
</gene>
<proteinExistence type="inferred from homology"/>
<dbReference type="InterPro" id="IPR036412">
    <property type="entry name" value="HAD-like_sf"/>
</dbReference>
<evidence type="ECO:0000256" key="5">
    <source>
        <dbReference type="ARBA" id="ARBA00022801"/>
    </source>
</evidence>
<dbReference type="Pfam" id="PF13242">
    <property type="entry name" value="Hydrolase_like"/>
    <property type="match status" value="1"/>
</dbReference>
<keyword evidence="6" id="KW-0119">Carbohydrate metabolism</keyword>
<feature type="compositionally biased region" description="Pro residues" evidence="8">
    <location>
        <begin position="14"/>
        <end position="54"/>
    </location>
</feature>
<reference evidence="9 10" key="1">
    <citation type="submission" date="2020-04" db="EMBL/GenBank/DDBJ databases">
        <authorList>
            <person name="Klaysubun C."/>
            <person name="Duangmal K."/>
            <person name="Lipun K."/>
        </authorList>
    </citation>
    <scope>NUCLEOTIDE SEQUENCE [LARGE SCALE GENOMIC DNA]</scope>
    <source>
        <strain evidence="9 10">K10HN5</strain>
    </source>
</reference>
<keyword evidence="10" id="KW-1185">Reference proteome</keyword>
<protein>
    <recommendedName>
        <fullName evidence="7">D,D-heptose 1,7-bisphosphate phosphatase</fullName>
    </recommendedName>
</protein>
<comment type="subcellular location">
    <subcellularLocation>
        <location evidence="1">Cytoplasm</location>
    </subcellularLocation>
</comment>
<comment type="caution">
    <text evidence="9">The sequence shown here is derived from an EMBL/GenBank/DDBJ whole genome shotgun (WGS) entry which is preliminary data.</text>
</comment>
<evidence type="ECO:0000256" key="7">
    <source>
        <dbReference type="ARBA" id="ARBA00031828"/>
    </source>
</evidence>
<keyword evidence="3" id="KW-0963">Cytoplasm</keyword>
<dbReference type="InterPro" id="IPR006549">
    <property type="entry name" value="HAD-SF_hydro_IIIA"/>
</dbReference>
<evidence type="ECO:0000256" key="1">
    <source>
        <dbReference type="ARBA" id="ARBA00004496"/>
    </source>
</evidence>
<dbReference type="Proteomes" id="UP000820669">
    <property type="component" value="Unassembled WGS sequence"/>
</dbReference>
<keyword evidence="4" id="KW-0479">Metal-binding</keyword>
<sequence length="223" mass="22987">MTSAERPPASAKPKPTPEPDPDEPQPVPHEPVPPEPVPPGPVPFDPDGQPPVPPGAVLFDRDGTLVVDVPYCADPDQVRPMPAARRALAMLREAGIPVGVITNQSGVAHGLIDSADVRAVNQRVEELLGPFAVWRMCLHPAVEGCSCRKPRPGMVLSAAAELGVPPARVVVIGDIGSDMAAAAAAGARGVLVPTPATRPAEVEAAPVVRADLVAAVRHLLGVA</sequence>
<feature type="region of interest" description="Disordered" evidence="8">
    <location>
        <begin position="1"/>
        <end position="57"/>
    </location>
</feature>
<dbReference type="NCBIfam" id="TIGR01656">
    <property type="entry name" value="Histidinol-ppas"/>
    <property type="match status" value="1"/>
</dbReference>
<organism evidence="9 10">
    <name type="scientific">Pseudonocardia acidicola</name>
    <dbReference type="NCBI Taxonomy" id="2724939"/>
    <lineage>
        <taxon>Bacteria</taxon>
        <taxon>Bacillati</taxon>
        <taxon>Actinomycetota</taxon>
        <taxon>Actinomycetes</taxon>
        <taxon>Pseudonocardiales</taxon>
        <taxon>Pseudonocardiaceae</taxon>
        <taxon>Pseudonocardia</taxon>
    </lineage>
</organism>
<dbReference type="EMBL" id="JAAXLA010000008">
    <property type="protein sequence ID" value="NMH96934.1"/>
    <property type="molecule type" value="Genomic_DNA"/>
</dbReference>
<comment type="similarity">
    <text evidence="2">Belongs to the GmhB family.</text>
</comment>
<evidence type="ECO:0000256" key="8">
    <source>
        <dbReference type="SAM" id="MobiDB-lite"/>
    </source>
</evidence>
<evidence type="ECO:0000313" key="9">
    <source>
        <dbReference type="EMBL" id="NMH96934.1"/>
    </source>
</evidence>
<dbReference type="InterPro" id="IPR006543">
    <property type="entry name" value="Histidinol-phos"/>
</dbReference>
<accession>A0ABX1S9K7</accession>
<evidence type="ECO:0000256" key="4">
    <source>
        <dbReference type="ARBA" id="ARBA00022723"/>
    </source>
</evidence>
<evidence type="ECO:0000313" key="10">
    <source>
        <dbReference type="Proteomes" id="UP000820669"/>
    </source>
</evidence>
<dbReference type="InterPro" id="IPR004446">
    <property type="entry name" value="Heptose_bisP_phosphatase"/>
</dbReference>
<keyword evidence="5 9" id="KW-0378">Hydrolase</keyword>
<name>A0ABX1S9K7_9PSEU</name>
<dbReference type="PANTHER" id="PTHR42891">
    <property type="entry name" value="D-GLYCERO-BETA-D-MANNO-HEPTOSE-1,7-BISPHOSPHATE 7-PHOSPHATASE"/>
    <property type="match status" value="1"/>
</dbReference>
<dbReference type="GO" id="GO:0016787">
    <property type="term" value="F:hydrolase activity"/>
    <property type="evidence" value="ECO:0007669"/>
    <property type="project" value="UniProtKB-KW"/>
</dbReference>
<evidence type="ECO:0000256" key="3">
    <source>
        <dbReference type="ARBA" id="ARBA00022490"/>
    </source>
</evidence>
<evidence type="ECO:0000256" key="6">
    <source>
        <dbReference type="ARBA" id="ARBA00023277"/>
    </source>
</evidence>
<dbReference type="InterPro" id="IPR023214">
    <property type="entry name" value="HAD_sf"/>
</dbReference>
<dbReference type="Gene3D" id="3.40.50.1000">
    <property type="entry name" value="HAD superfamily/HAD-like"/>
    <property type="match status" value="1"/>
</dbReference>